<evidence type="ECO:0000256" key="3">
    <source>
        <dbReference type="ARBA" id="ARBA00022475"/>
    </source>
</evidence>
<gene>
    <name evidence="10" type="ORF">KC19_5G104600</name>
</gene>
<dbReference type="SUPFAM" id="SSF103481">
    <property type="entry name" value="Multidrug resistance efflux transporter EmrE"/>
    <property type="match status" value="1"/>
</dbReference>
<comment type="subcellular location">
    <subcellularLocation>
        <location evidence="1">Cell membrane</location>
        <topology evidence="1">Multi-pass membrane protein</topology>
    </subcellularLocation>
</comment>
<dbReference type="Pfam" id="PF00892">
    <property type="entry name" value="EamA"/>
    <property type="match status" value="2"/>
</dbReference>
<evidence type="ECO:0000313" key="10">
    <source>
        <dbReference type="EMBL" id="KAG0576746.1"/>
    </source>
</evidence>
<dbReference type="PANTHER" id="PTHR42920">
    <property type="entry name" value="OS03G0707200 PROTEIN-RELATED"/>
    <property type="match status" value="1"/>
</dbReference>
<evidence type="ECO:0000256" key="6">
    <source>
        <dbReference type="ARBA" id="ARBA00023136"/>
    </source>
</evidence>
<keyword evidence="5 8" id="KW-1133">Transmembrane helix</keyword>
<sequence>MDHMQVSSACRPRSSTSTSFCRSGEVDCGLQRWRFCLGQSKFLQEESWAKLCVGSESVRSLVGKAIRCRVIRDERDGAFVLNSRREKQGVQSSQHWLRRDGDDTRVGTLLSWDEFKEDRYGIVDGGDPIAESFREDSSYGRLSDDDEAVDSGVSQSGDAPLPLDSRVETFEGIPVRQWLSTFVKSVDPRLRGIIILNLLTFLYGSSIAVIKETESVLDPASFSVGRFAIAAIVFAPFLKDALQPGISKAGLELGVWASIGYLSQALGLMTTDAGRASFFTTFTVLTVPFIAGLTGKKIPLLTWCAAVAALFGVGLLETTGAPPSVGDAWSLLSSVIFGIHLIRTEHYSRIVTPMAALPIISIQLSVITASSLMWSLASHVTSGGSVFPDLYTLDWPSLYQSTLSLPFGSMLYTGLFSTAFCLCAELVAMRDVSATEAAVITTLEPLWGAAFAWCILGERWGLRGWVGAAFILGGSLATQIWGSPETPVKRTKVPLPTLEEQEAERQALLIKPPVHNLEKDRMDKHRSSSRRRK</sequence>
<comment type="caution">
    <text evidence="10">The sequence shown here is derived from an EMBL/GenBank/DDBJ whole genome shotgun (WGS) entry which is preliminary data.</text>
</comment>
<feature type="transmembrane region" description="Helical" evidence="8">
    <location>
        <begin position="328"/>
        <end position="344"/>
    </location>
</feature>
<feature type="compositionally biased region" description="Basic and acidic residues" evidence="7">
    <location>
        <begin position="516"/>
        <end position="526"/>
    </location>
</feature>
<dbReference type="InterPro" id="IPR000620">
    <property type="entry name" value="EamA_dom"/>
</dbReference>
<name>A0A8T0I0V8_CERPU</name>
<reference evidence="10" key="1">
    <citation type="submission" date="2020-06" db="EMBL/GenBank/DDBJ databases">
        <title>WGS assembly of Ceratodon purpureus strain R40.</title>
        <authorList>
            <person name="Carey S.B."/>
            <person name="Jenkins J."/>
            <person name="Shu S."/>
            <person name="Lovell J.T."/>
            <person name="Sreedasyam A."/>
            <person name="Maumus F."/>
            <person name="Tiley G.P."/>
            <person name="Fernandez-Pozo N."/>
            <person name="Barry K."/>
            <person name="Chen C."/>
            <person name="Wang M."/>
            <person name="Lipzen A."/>
            <person name="Daum C."/>
            <person name="Saski C.A."/>
            <person name="Payton A.C."/>
            <person name="Mcbreen J.C."/>
            <person name="Conrad R.E."/>
            <person name="Kollar L.M."/>
            <person name="Olsson S."/>
            <person name="Huttunen S."/>
            <person name="Landis J.B."/>
            <person name="Wickett N.J."/>
            <person name="Johnson M.G."/>
            <person name="Rensing S.A."/>
            <person name="Grimwood J."/>
            <person name="Schmutz J."/>
            <person name="Mcdaniel S.F."/>
        </authorList>
    </citation>
    <scope>NUCLEOTIDE SEQUENCE</scope>
    <source>
        <strain evidence="10">R40</strain>
    </source>
</reference>
<feature type="region of interest" description="Disordered" evidence="7">
    <location>
        <begin position="136"/>
        <end position="158"/>
    </location>
</feature>
<organism evidence="10 11">
    <name type="scientific">Ceratodon purpureus</name>
    <name type="common">Fire moss</name>
    <name type="synonym">Dicranum purpureum</name>
    <dbReference type="NCBI Taxonomy" id="3225"/>
    <lineage>
        <taxon>Eukaryota</taxon>
        <taxon>Viridiplantae</taxon>
        <taxon>Streptophyta</taxon>
        <taxon>Embryophyta</taxon>
        <taxon>Bryophyta</taxon>
        <taxon>Bryophytina</taxon>
        <taxon>Bryopsida</taxon>
        <taxon>Dicranidae</taxon>
        <taxon>Pseudoditrichales</taxon>
        <taxon>Ditrichaceae</taxon>
        <taxon>Ceratodon</taxon>
    </lineage>
</organism>
<evidence type="ECO:0000256" key="7">
    <source>
        <dbReference type="SAM" id="MobiDB-lite"/>
    </source>
</evidence>
<dbReference type="InterPro" id="IPR037185">
    <property type="entry name" value="EmrE-like"/>
</dbReference>
<keyword evidence="3" id="KW-1003">Cell membrane</keyword>
<accession>A0A8T0I0V8</accession>
<dbReference type="EMBL" id="CM026425">
    <property type="protein sequence ID" value="KAG0576746.1"/>
    <property type="molecule type" value="Genomic_DNA"/>
</dbReference>
<feature type="transmembrane region" description="Helical" evidence="8">
    <location>
        <begin position="190"/>
        <end position="210"/>
    </location>
</feature>
<comment type="similarity">
    <text evidence="2">Belongs to the drug/metabolite transporter (DMT) superfamily. Plant drug/metabolite exporter (P-DME) (TC 2.A.7.4) family.</text>
</comment>
<feature type="transmembrane region" description="Helical" evidence="8">
    <location>
        <begin position="300"/>
        <end position="316"/>
    </location>
</feature>
<feature type="transmembrane region" description="Helical" evidence="8">
    <location>
        <begin position="397"/>
        <end position="422"/>
    </location>
</feature>
<feature type="transmembrane region" description="Helical" evidence="8">
    <location>
        <begin position="356"/>
        <end position="377"/>
    </location>
</feature>
<evidence type="ECO:0000313" key="11">
    <source>
        <dbReference type="Proteomes" id="UP000822688"/>
    </source>
</evidence>
<evidence type="ECO:0000256" key="2">
    <source>
        <dbReference type="ARBA" id="ARBA00007635"/>
    </source>
</evidence>
<feature type="domain" description="EamA" evidence="9">
    <location>
        <begin position="191"/>
        <end position="316"/>
    </location>
</feature>
<dbReference type="AlphaFoldDB" id="A0A8T0I0V8"/>
<feature type="region of interest" description="Disordered" evidence="7">
    <location>
        <begin position="1"/>
        <end position="20"/>
    </location>
</feature>
<proteinExistence type="inferred from homology"/>
<feature type="domain" description="EamA" evidence="9">
    <location>
        <begin position="328"/>
        <end position="476"/>
    </location>
</feature>
<dbReference type="GO" id="GO:0005886">
    <property type="term" value="C:plasma membrane"/>
    <property type="evidence" value="ECO:0007669"/>
    <property type="project" value="UniProtKB-SubCell"/>
</dbReference>
<dbReference type="Proteomes" id="UP000822688">
    <property type="component" value="Chromosome 5"/>
</dbReference>
<feature type="transmembrane region" description="Helical" evidence="8">
    <location>
        <begin position="276"/>
        <end position="293"/>
    </location>
</feature>
<dbReference type="InterPro" id="IPR051258">
    <property type="entry name" value="Diverse_Substrate_Transporter"/>
</dbReference>
<dbReference type="PANTHER" id="PTHR42920:SF26">
    <property type="entry name" value="OS03G0707200 PROTEIN"/>
    <property type="match status" value="1"/>
</dbReference>
<evidence type="ECO:0000256" key="4">
    <source>
        <dbReference type="ARBA" id="ARBA00022692"/>
    </source>
</evidence>
<keyword evidence="4 8" id="KW-0812">Transmembrane</keyword>
<evidence type="ECO:0000256" key="5">
    <source>
        <dbReference type="ARBA" id="ARBA00022989"/>
    </source>
</evidence>
<evidence type="ECO:0000259" key="9">
    <source>
        <dbReference type="Pfam" id="PF00892"/>
    </source>
</evidence>
<evidence type="ECO:0000256" key="8">
    <source>
        <dbReference type="SAM" id="Phobius"/>
    </source>
</evidence>
<feature type="region of interest" description="Disordered" evidence="7">
    <location>
        <begin position="511"/>
        <end position="533"/>
    </location>
</feature>
<keyword evidence="6 8" id="KW-0472">Membrane</keyword>
<keyword evidence="11" id="KW-1185">Reference proteome</keyword>
<protein>
    <recommendedName>
        <fullName evidence="9">EamA domain-containing protein</fullName>
    </recommendedName>
</protein>
<evidence type="ECO:0000256" key="1">
    <source>
        <dbReference type="ARBA" id="ARBA00004651"/>
    </source>
</evidence>